<sequence length="173" mass="19675">MSTSEEYRRQIMQDLAQGDVESLDDPSTNAATQYDNFDDFAQRTTTDQRRQLFGRSLHPERIPSSQMEPELQKAIAQIKPNERDDVARAFFKHLKGRGLDERHLEQQLGLSTHHPNRMSADDVSRLASFAYHNHPDIFREVLAEQPGILKFLSNPVVAAIIGIAAAKWLGNHK</sequence>
<dbReference type="EMBL" id="CP012036">
    <property type="protein sequence ID" value="ALF52014.1"/>
    <property type="molecule type" value="Genomic_DNA"/>
</dbReference>
<dbReference type="KEGG" id="npz:ACX27_02760"/>
<dbReference type="PATRIC" id="fig|224013.5.peg.670"/>
<reference evidence="2 3" key="2">
    <citation type="journal article" date="2016" name="Genome Announc.">
        <title>Draft Genome Sequence of the N2-Fixing Cyanobacterium Nostoc piscinale CENA21, Isolated from the Brazilian Amazon Floodplain.</title>
        <authorList>
            <person name="Leao T."/>
            <person name="Guimaraes P.I."/>
            <person name="de Melo A.G."/>
            <person name="Ramos R.T."/>
            <person name="Leao P.N."/>
            <person name="Silva A."/>
            <person name="Fiore M.F."/>
            <person name="Schneider M.P."/>
        </authorList>
    </citation>
    <scope>NUCLEOTIDE SEQUENCE [LARGE SCALE GENOMIC DNA]</scope>
    <source>
        <strain evidence="2 3">CENA21</strain>
    </source>
</reference>
<reference evidence="3" key="1">
    <citation type="submission" date="2015-07" db="EMBL/GenBank/DDBJ databases">
        <title>Genome Of Nitrogen-Fixing Cyanobacterium Nostoc piscinale CENA21 From Solimoes/Amazon River Floodplain Sediments And Comparative Genomics To Uncover Biosynthetic Natural Products Potential.</title>
        <authorList>
            <person name="Leao T.F."/>
            <person name="Leao P.N."/>
            <person name="Guimaraes P.I."/>
            <person name="de Melo A.G.C."/>
            <person name="Ramos R.T.J."/>
            <person name="Silva A."/>
            <person name="Fiore M.F."/>
            <person name="Schneider M.P.C."/>
        </authorList>
    </citation>
    <scope>NUCLEOTIDE SEQUENCE [LARGE SCALE GENOMIC DNA]</scope>
    <source>
        <strain evidence="3">CENA21</strain>
    </source>
</reference>
<dbReference type="OrthoDB" id="423328at2"/>
<gene>
    <name evidence="2" type="ORF">ACX27_02760</name>
</gene>
<organism evidence="2 3">
    <name type="scientific">Nostoc piscinale CENA21</name>
    <dbReference type="NCBI Taxonomy" id="224013"/>
    <lineage>
        <taxon>Bacteria</taxon>
        <taxon>Bacillati</taxon>
        <taxon>Cyanobacteriota</taxon>
        <taxon>Cyanophyceae</taxon>
        <taxon>Nostocales</taxon>
        <taxon>Nostocaceae</taxon>
        <taxon>Nostoc</taxon>
    </lineage>
</organism>
<keyword evidence="3" id="KW-1185">Reference proteome</keyword>
<proteinExistence type="predicted"/>
<dbReference type="STRING" id="224013.ACX27_02760"/>
<evidence type="ECO:0000313" key="2">
    <source>
        <dbReference type="EMBL" id="ALF52014.1"/>
    </source>
</evidence>
<dbReference type="AlphaFoldDB" id="A0A0M4TTV0"/>
<evidence type="ECO:0000313" key="3">
    <source>
        <dbReference type="Proteomes" id="UP000062645"/>
    </source>
</evidence>
<accession>A0A0M4TTV0</accession>
<dbReference type="Proteomes" id="UP000062645">
    <property type="component" value="Chromosome"/>
</dbReference>
<name>A0A0M4TTV0_9NOSO</name>
<feature type="region of interest" description="Disordered" evidence="1">
    <location>
        <begin position="17"/>
        <end position="46"/>
    </location>
</feature>
<dbReference type="RefSeq" id="WP_062288101.1">
    <property type="nucleotide sequence ID" value="NZ_CP012036.1"/>
</dbReference>
<protein>
    <submittedName>
        <fullName evidence="2">Uncharacterized protein</fullName>
    </submittedName>
</protein>
<evidence type="ECO:0000256" key="1">
    <source>
        <dbReference type="SAM" id="MobiDB-lite"/>
    </source>
</evidence>
<feature type="compositionally biased region" description="Polar residues" evidence="1">
    <location>
        <begin position="25"/>
        <end position="35"/>
    </location>
</feature>